<dbReference type="OrthoDB" id="3436169at2"/>
<dbReference type="RefSeq" id="WP_143227912.1">
    <property type="nucleotide sequence ID" value="NZ_FZOR01000005.1"/>
</dbReference>
<dbReference type="EMBL" id="FZOR01000005">
    <property type="protein sequence ID" value="SNS54371.1"/>
    <property type="molecule type" value="Genomic_DNA"/>
</dbReference>
<name>A0A239FCB3_9ACTN</name>
<keyword evidence="2" id="KW-1185">Reference proteome</keyword>
<dbReference type="Proteomes" id="UP000198318">
    <property type="component" value="Unassembled WGS sequence"/>
</dbReference>
<evidence type="ECO:0000313" key="1">
    <source>
        <dbReference type="EMBL" id="SNS54371.1"/>
    </source>
</evidence>
<organism evidence="1 2">
    <name type="scientific">Actinomadura meyerae</name>
    <dbReference type="NCBI Taxonomy" id="240840"/>
    <lineage>
        <taxon>Bacteria</taxon>
        <taxon>Bacillati</taxon>
        <taxon>Actinomycetota</taxon>
        <taxon>Actinomycetes</taxon>
        <taxon>Streptosporangiales</taxon>
        <taxon>Thermomonosporaceae</taxon>
        <taxon>Actinomadura</taxon>
    </lineage>
</organism>
<protein>
    <submittedName>
        <fullName evidence="1">Uncharacterized protein</fullName>
    </submittedName>
</protein>
<evidence type="ECO:0000313" key="2">
    <source>
        <dbReference type="Proteomes" id="UP000198318"/>
    </source>
</evidence>
<proteinExistence type="predicted"/>
<gene>
    <name evidence="1" type="ORF">SAMN05443665_1005269</name>
</gene>
<sequence length="95" mass="10671">MFERFLERAGLPADAGLGDVVAGVQAIRYGRPRERTAAGVLTDWVGTCSTKDALLFEMVGERWPESTPRLVHRVYRAERAMGRPVRYAAGLRPRR</sequence>
<reference evidence="1 2" key="1">
    <citation type="submission" date="2017-06" db="EMBL/GenBank/DDBJ databases">
        <authorList>
            <person name="Kim H.J."/>
            <person name="Triplett B.A."/>
        </authorList>
    </citation>
    <scope>NUCLEOTIDE SEQUENCE [LARGE SCALE GENOMIC DNA]</scope>
    <source>
        <strain evidence="1 2">DSM 44715</strain>
    </source>
</reference>
<dbReference type="AlphaFoldDB" id="A0A239FCB3"/>
<accession>A0A239FCB3</accession>